<proteinExistence type="predicted"/>
<feature type="region of interest" description="Disordered" evidence="1">
    <location>
        <begin position="159"/>
        <end position="179"/>
    </location>
</feature>
<protein>
    <submittedName>
        <fullName evidence="2">Uncharacterized protein</fullName>
    </submittedName>
</protein>
<sequence length="179" mass="17963">MKVSKRRFISSRSSTIATSLPLTLFSSTARLAPAATSPNVSDFLSCSRAVDSTASMEGGASHVGAAFAPPVITFHVASMELSSSSSRPFATATSLPFILFSGADRLGAAAASWNFSDFLSCPRAAVSALTSGGSSHITFHVASMESSASSAGGSGFTLVTAPAGTGDETGDLEGVGGQE</sequence>
<evidence type="ECO:0000313" key="2">
    <source>
        <dbReference type="EMBL" id="MQL72221.1"/>
    </source>
</evidence>
<organism evidence="2 3">
    <name type="scientific">Colocasia esculenta</name>
    <name type="common">Wild taro</name>
    <name type="synonym">Arum esculentum</name>
    <dbReference type="NCBI Taxonomy" id="4460"/>
    <lineage>
        <taxon>Eukaryota</taxon>
        <taxon>Viridiplantae</taxon>
        <taxon>Streptophyta</taxon>
        <taxon>Embryophyta</taxon>
        <taxon>Tracheophyta</taxon>
        <taxon>Spermatophyta</taxon>
        <taxon>Magnoliopsida</taxon>
        <taxon>Liliopsida</taxon>
        <taxon>Araceae</taxon>
        <taxon>Aroideae</taxon>
        <taxon>Colocasieae</taxon>
        <taxon>Colocasia</taxon>
    </lineage>
</organism>
<reference evidence="2" key="1">
    <citation type="submission" date="2017-07" db="EMBL/GenBank/DDBJ databases">
        <title>Taro Niue Genome Assembly and Annotation.</title>
        <authorList>
            <person name="Atibalentja N."/>
            <person name="Keating K."/>
            <person name="Fields C.J."/>
        </authorList>
    </citation>
    <scope>NUCLEOTIDE SEQUENCE</scope>
    <source>
        <strain evidence="2">Niue_2</strain>
        <tissue evidence="2">Leaf</tissue>
    </source>
</reference>
<dbReference type="Proteomes" id="UP000652761">
    <property type="component" value="Unassembled WGS sequence"/>
</dbReference>
<evidence type="ECO:0000313" key="3">
    <source>
        <dbReference type="Proteomes" id="UP000652761"/>
    </source>
</evidence>
<name>A0A843TMM8_COLES</name>
<evidence type="ECO:0000256" key="1">
    <source>
        <dbReference type="SAM" id="MobiDB-lite"/>
    </source>
</evidence>
<accession>A0A843TMM8</accession>
<gene>
    <name evidence="2" type="ORF">Taro_004525</name>
</gene>
<keyword evidence="3" id="KW-1185">Reference proteome</keyword>
<dbReference type="AlphaFoldDB" id="A0A843TMM8"/>
<comment type="caution">
    <text evidence="2">The sequence shown here is derived from an EMBL/GenBank/DDBJ whole genome shotgun (WGS) entry which is preliminary data.</text>
</comment>
<dbReference type="EMBL" id="NMUH01000123">
    <property type="protein sequence ID" value="MQL72221.1"/>
    <property type="molecule type" value="Genomic_DNA"/>
</dbReference>